<organism evidence="4 5">
    <name type="scientific">Minwuia thermotolerans</name>
    <dbReference type="NCBI Taxonomy" id="2056226"/>
    <lineage>
        <taxon>Bacteria</taxon>
        <taxon>Pseudomonadati</taxon>
        <taxon>Pseudomonadota</taxon>
        <taxon>Alphaproteobacteria</taxon>
        <taxon>Minwuiales</taxon>
        <taxon>Minwuiaceae</taxon>
        <taxon>Minwuia</taxon>
    </lineage>
</organism>
<sequence>MMKFGIGQAVTRVEDRRFTTGLGNYLDDAAPEGCLHGFVVRAPVAHARLRSIDVGAARAAPGVRAVYVGQDWPDAGLKPIPIRAALENVDGTPLAVPPRWPLAIGRVRHAGEGVAFIVAESRRAAEDATDLVEADYDELDVVTDSVAALGDGAPLLHEEARGNRAFHWSKGERAPVEKALAEAAHVAELRLVNNRIVINPMEPRGALCLYDADSGAFTLSGSIQNVFMFRTLLAEQIFGIDPAKLRVVAYDVGGGFGGKNQIQPEHALVMHAARDLAAPVKWVSDRAEGFLTDGQGRDQQTRVRLALDKDHRFTGLYVETTANLGAYLSTNGPVVPTGATASVLGGAYDIPSVYTEVRGAFTNTVPTDAYRGAGRPEACYLLERVVEIAAADLGVDSIELRRRNLIRPEKLPYRASLGHLIDSGGFEDLMDRAIANADWDGFEARKAQSAARGRIRGRGLACYLEATLGVPNEYARIDFDADGGVTLSVGTQSNGQSHETTFAQIVHEKLGVDFHRIRFRQSDTAATPLGNGHGGSRSLQLAGSAILGASDKVIEKAKALAGELLEAAAADIELRDGAFRVVGTDRSVGWDAVAEAAFAAGRSESDRGLSGDDEYTRAGNAYPNGCHIAEVEIDPETGLIDVVDYTAVDDFGRIVNPLVVRGQVMGGIVQGLGQAVLEHTVYDTETAQLVSGTFMDYAMPRADHLPATRIDFYEDAPTETSPMGVKGCGEAGTIAGSPAIVSAVCNALGLRHIDMPLTPEKVWAAARGR</sequence>
<dbReference type="Gene3D" id="3.30.365.10">
    <property type="entry name" value="Aldehyde oxidase/xanthine dehydrogenase, molybdopterin binding domain"/>
    <property type="match status" value="4"/>
</dbReference>
<keyword evidence="1" id="KW-0500">Molybdenum</keyword>
<dbReference type="Proteomes" id="UP000229498">
    <property type="component" value="Unassembled WGS sequence"/>
</dbReference>
<dbReference type="Pfam" id="PF02738">
    <property type="entry name" value="MoCoBD_1"/>
    <property type="match status" value="1"/>
</dbReference>
<dbReference type="Pfam" id="PF20256">
    <property type="entry name" value="MoCoBD_2"/>
    <property type="match status" value="1"/>
</dbReference>
<dbReference type="SUPFAM" id="SSF54665">
    <property type="entry name" value="CO dehydrogenase molybdoprotein N-domain-like"/>
    <property type="match status" value="1"/>
</dbReference>
<evidence type="ECO:0000256" key="1">
    <source>
        <dbReference type="ARBA" id="ARBA00022505"/>
    </source>
</evidence>
<keyword evidence="2" id="KW-0560">Oxidoreductase</keyword>
<evidence type="ECO:0000313" key="5">
    <source>
        <dbReference type="Proteomes" id="UP000229498"/>
    </source>
</evidence>
<feature type="domain" description="Aldehyde oxidase/xanthine dehydrogenase a/b hammerhead" evidence="3">
    <location>
        <begin position="20"/>
        <end position="140"/>
    </location>
</feature>
<dbReference type="AlphaFoldDB" id="A0A2M9G3W9"/>
<dbReference type="OrthoDB" id="8428274at2"/>
<dbReference type="Pfam" id="PF01315">
    <property type="entry name" value="Ald_Xan_dh_C"/>
    <property type="match status" value="1"/>
</dbReference>
<evidence type="ECO:0000259" key="3">
    <source>
        <dbReference type="SMART" id="SM01008"/>
    </source>
</evidence>
<dbReference type="InterPro" id="IPR037165">
    <property type="entry name" value="AldOxase/xan_DH_Mopterin-bd_sf"/>
</dbReference>
<dbReference type="SMART" id="SM01008">
    <property type="entry name" value="Ald_Xan_dh_C"/>
    <property type="match status" value="1"/>
</dbReference>
<dbReference type="InterPro" id="IPR016208">
    <property type="entry name" value="Ald_Oxase/xanthine_DH-like"/>
</dbReference>
<protein>
    <submittedName>
        <fullName evidence="4">Carbon monoxide dehydrogenase</fullName>
    </submittedName>
</protein>
<name>A0A2M9G3W9_9PROT</name>
<dbReference type="EMBL" id="PHIG01000028">
    <property type="protein sequence ID" value="PJK30415.1"/>
    <property type="molecule type" value="Genomic_DNA"/>
</dbReference>
<gene>
    <name evidence="4" type="ORF">CVT23_07100</name>
</gene>
<dbReference type="InterPro" id="IPR036856">
    <property type="entry name" value="Ald_Oxase/Xan_DH_a/b_sf"/>
</dbReference>
<evidence type="ECO:0000313" key="4">
    <source>
        <dbReference type="EMBL" id="PJK30415.1"/>
    </source>
</evidence>
<dbReference type="PANTHER" id="PTHR11908">
    <property type="entry name" value="XANTHINE DEHYDROGENASE"/>
    <property type="match status" value="1"/>
</dbReference>
<dbReference type="InterPro" id="IPR000674">
    <property type="entry name" value="Ald_Oxase/Xan_DH_a/b"/>
</dbReference>
<keyword evidence="5" id="KW-1185">Reference proteome</keyword>
<dbReference type="InterPro" id="IPR008274">
    <property type="entry name" value="AldOxase/xan_DH_MoCoBD1"/>
</dbReference>
<dbReference type="SUPFAM" id="SSF56003">
    <property type="entry name" value="Molybdenum cofactor-binding domain"/>
    <property type="match status" value="1"/>
</dbReference>
<dbReference type="PANTHER" id="PTHR11908:SF132">
    <property type="entry name" value="ALDEHYDE OXIDASE 1-RELATED"/>
    <property type="match status" value="1"/>
</dbReference>
<dbReference type="GO" id="GO:0016491">
    <property type="term" value="F:oxidoreductase activity"/>
    <property type="evidence" value="ECO:0007669"/>
    <property type="project" value="UniProtKB-KW"/>
</dbReference>
<proteinExistence type="predicted"/>
<accession>A0A2M9G3W9</accession>
<evidence type="ECO:0000256" key="2">
    <source>
        <dbReference type="ARBA" id="ARBA00023002"/>
    </source>
</evidence>
<dbReference type="InterPro" id="IPR046867">
    <property type="entry name" value="AldOxase/xan_DH_MoCoBD2"/>
</dbReference>
<comment type="caution">
    <text evidence="4">The sequence shown here is derived from an EMBL/GenBank/DDBJ whole genome shotgun (WGS) entry which is preliminary data.</text>
</comment>
<dbReference type="GO" id="GO:0005506">
    <property type="term" value="F:iron ion binding"/>
    <property type="evidence" value="ECO:0007669"/>
    <property type="project" value="InterPro"/>
</dbReference>
<dbReference type="Gene3D" id="3.90.1170.50">
    <property type="entry name" value="Aldehyde oxidase/xanthine dehydrogenase, a/b hammerhead"/>
    <property type="match status" value="1"/>
</dbReference>
<reference evidence="4 5" key="1">
    <citation type="submission" date="2017-11" db="EMBL/GenBank/DDBJ databases">
        <title>Draft genome sequence of Rhizobiales bacterium SY3-13.</title>
        <authorList>
            <person name="Sun C."/>
        </authorList>
    </citation>
    <scope>NUCLEOTIDE SEQUENCE [LARGE SCALE GENOMIC DNA]</scope>
    <source>
        <strain evidence="4 5">SY3-13</strain>
    </source>
</reference>